<feature type="domain" description="Aldehyde dehydrogenase" evidence="2">
    <location>
        <begin position="7"/>
        <end position="162"/>
    </location>
</feature>
<name>A0A5J4KHA2_9CHLR</name>
<dbReference type="InterPro" id="IPR016161">
    <property type="entry name" value="Ald_DH/histidinol_DH"/>
</dbReference>
<evidence type="ECO:0000256" key="1">
    <source>
        <dbReference type="ARBA" id="ARBA00023002"/>
    </source>
</evidence>
<dbReference type="Pfam" id="PF00171">
    <property type="entry name" value="Aldedh"/>
    <property type="match status" value="1"/>
</dbReference>
<dbReference type="Gene3D" id="3.40.309.10">
    <property type="entry name" value="Aldehyde Dehydrogenase, Chain A, domain 2"/>
    <property type="match status" value="1"/>
</dbReference>
<dbReference type="InterPro" id="IPR016162">
    <property type="entry name" value="Ald_DH_N"/>
</dbReference>
<evidence type="ECO:0000313" key="4">
    <source>
        <dbReference type="Proteomes" id="UP000326912"/>
    </source>
</evidence>
<protein>
    <recommendedName>
        <fullName evidence="2">Aldehyde dehydrogenase domain-containing protein</fullName>
    </recommendedName>
</protein>
<evidence type="ECO:0000259" key="2">
    <source>
        <dbReference type="Pfam" id="PF00171"/>
    </source>
</evidence>
<dbReference type="GO" id="GO:0016620">
    <property type="term" value="F:oxidoreductase activity, acting on the aldehyde or oxo group of donors, NAD or NADP as acceptor"/>
    <property type="evidence" value="ECO:0007669"/>
    <property type="project" value="InterPro"/>
</dbReference>
<sequence length="388" mass="43187">MLYKLFTENQVVLFKANPVNAYLGPLFEESFQSLIKPGYLRIVYGGAEEGTYLCQHPNIDEIHITGSDKTFDAIVFGPGEEGQQRKANRQPLVTKRVTGELGNVSPVIVVPGPWNQKDLAFQAEHIASMLANNAGYNCNATRVIIQHKDWSQRLPLLQQLRQVLSHLPTRKAYYPGARQRYQAFLDAHPDADQFGTSNDEDLPWTLISDVDATQSDDICFTTEAFCSLFAETALEAATVVEYIERAVDFANEQLWGTLNVTLLVHPRSLKDPAVATAIDRAIARLRYGTIGINYWAGAGFVLGTTTWGAFPGHDIYAIRSGNGVVHNSLMFDQPQKSVIYAPFRGPLVPPWFTKQGKISPKLFAKLIRFEKAPSWLKIPGIVKTAMFG</sequence>
<dbReference type="SUPFAM" id="SSF53720">
    <property type="entry name" value="ALDH-like"/>
    <property type="match status" value="1"/>
</dbReference>
<dbReference type="Proteomes" id="UP000326912">
    <property type="component" value="Unassembled WGS sequence"/>
</dbReference>
<dbReference type="AlphaFoldDB" id="A0A5J4KHA2"/>
<reference evidence="3 4" key="1">
    <citation type="submission" date="2019-10" db="EMBL/GenBank/DDBJ databases">
        <title>Dictyobacter vulcani sp. nov., within the class Ktedonobacteria, isolated from soil of volcanic Mt. Zao.</title>
        <authorList>
            <person name="Zheng Y."/>
            <person name="Wang C.M."/>
            <person name="Sakai Y."/>
            <person name="Abe K."/>
            <person name="Yokota A."/>
            <person name="Yabe S."/>
        </authorList>
    </citation>
    <scope>NUCLEOTIDE SEQUENCE [LARGE SCALE GENOMIC DNA]</scope>
    <source>
        <strain evidence="3 4">W12</strain>
    </source>
</reference>
<comment type="caution">
    <text evidence="3">The sequence shown here is derived from an EMBL/GenBank/DDBJ whole genome shotgun (WGS) entry which is preliminary data.</text>
</comment>
<dbReference type="Gene3D" id="3.40.605.10">
    <property type="entry name" value="Aldehyde Dehydrogenase, Chain A, domain 1"/>
    <property type="match status" value="1"/>
</dbReference>
<dbReference type="InterPro" id="IPR015590">
    <property type="entry name" value="Aldehyde_DH_dom"/>
</dbReference>
<organism evidence="3 4">
    <name type="scientific">Dictyobacter vulcani</name>
    <dbReference type="NCBI Taxonomy" id="2607529"/>
    <lineage>
        <taxon>Bacteria</taxon>
        <taxon>Bacillati</taxon>
        <taxon>Chloroflexota</taxon>
        <taxon>Ktedonobacteria</taxon>
        <taxon>Ktedonobacterales</taxon>
        <taxon>Dictyobacteraceae</taxon>
        <taxon>Dictyobacter</taxon>
    </lineage>
</organism>
<accession>A0A5J4KHA2</accession>
<evidence type="ECO:0000313" key="3">
    <source>
        <dbReference type="EMBL" id="GER88814.1"/>
    </source>
</evidence>
<gene>
    <name evidence="3" type="ORF">KDW_29760</name>
</gene>
<dbReference type="EMBL" id="BKZW01000001">
    <property type="protein sequence ID" value="GER88814.1"/>
    <property type="molecule type" value="Genomic_DNA"/>
</dbReference>
<proteinExistence type="predicted"/>
<dbReference type="InterPro" id="IPR016163">
    <property type="entry name" value="Ald_DH_C"/>
</dbReference>
<keyword evidence="4" id="KW-1185">Reference proteome</keyword>
<keyword evidence="1" id="KW-0560">Oxidoreductase</keyword>